<evidence type="ECO:0000256" key="2">
    <source>
        <dbReference type="ARBA" id="ARBA00022801"/>
    </source>
</evidence>
<sequence>MGAIASAHHLCSGRERKGVKYDKDGSIVRCVFCDIVADKDYEPWREKGSDGVVSWFRSKAGDAEEHWLVVPCRHVQDVRDPVLDSSLLEHMVAVGKERGDILCFHRPPFNSIDHLHLHAFREPFVNFAKDLKHRPSPSFWKMWTLAPEDVGKGLLQDGSDGGSLSSSDSGLGKFP</sequence>
<accession>A0A7S1MNN8</accession>
<dbReference type="PANTHER" id="PTHR12486:SF5">
    <property type="entry name" value="ADENOSINE 5'-MONOPHOSPHORAMIDASE HINT3"/>
    <property type="match status" value="1"/>
</dbReference>
<dbReference type="InterPro" id="IPR036265">
    <property type="entry name" value="HIT-like_sf"/>
</dbReference>
<dbReference type="PANTHER" id="PTHR12486">
    <property type="entry name" value="APRATAXIN-RELATED"/>
    <property type="match status" value="1"/>
</dbReference>
<organism evidence="4">
    <name type="scientific">Alexandrium catenella</name>
    <name type="common">Red tide dinoflagellate</name>
    <name type="synonym">Gonyaulax catenella</name>
    <dbReference type="NCBI Taxonomy" id="2925"/>
    <lineage>
        <taxon>Eukaryota</taxon>
        <taxon>Sar</taxon>
        <taxon>Alveolata</taxon>
        <taxon>Dinophyceae</taxon>
        <taxon>Gonyaulacales</taxon>
        <taxon>Pyrocystaceae</taxon>
        <taxon>Alexandrium</taxon>
    </lineage>
</organism>
<dbReference type="Gene3D" id="3.30.428.10">
    <property type="entry name" value="HIT-like"/>
    <property type="match status" value="1"/>
</dbReference>
<protein>
    <recommendedName>
        <fullName evidence="5">HIT domain-containing protein</fullName>
    </recommendedName>
</protein>
<evidence type="ECO:0000313" key="4">
    <source>
        <dbReference type="EMBL" id="CAD9135835.1"/>
    </source>
</evidence>
<dbReference type="EMBL" id="HBGE01040521">
    <property type="protein sequence ID" value="CAD9135835.1"/>
    <property type="molecule type" value="Transcribed_RNA"/>
</dbReference>
<dbReference type="Pfam" id="PF11969">
    <property type="entry name" value="DcpS_C"/>
    <property type="match status" value="1"/>
</dbReference>
<dbReference type="SUPFAM" id="SSF54197">
    <property type="entry name" value="HIT-like"/>
    <property type="match status" value="1"/>
</dbReference>
<gene>
    <name evidence="4" type="ORF">ACAT0790_LOCUS24459</name>
</gene>
<keyword evidence="1" id="KW-0547">Nucleotide-binding</keyword>
<keyword evidence="2" id="KW-0378">Hydrolase</keyword>
<evidence type="ECO:0000256" key="3">
    <source>
        <dbReference type="SAM" id="MobiDB-lite"/>
    </source>
</evidence>
<name>A0A7S1MNN8_ALECA</name>
<evidence type="ECO:0000256" key="1">
    <source>
        <dbReference type="ARBA" id="ARBA00022741"/>
    </source>
</evidence>
<reference evidence="4" key="1">
    <citation type="submission" date="2021-01" db="EMBL/GenBank/DDBJ databases">
        <authorList>
            <person name="Corre E."/>
            <person name="Pelletier E."/>
            <person name="Niang G."/>
            <person name="Scheremetjew M."/>
            <person name="Finn R."/>
            <person name="Kale V."/>
            <person name="Holt S."/>
            <person name="Cochrane G."/>
            <person name="Meng A."/>
            <person name="Brown T."/>
            <person name="Cohen L."/>
        </authorList>
    </citation>
    <scope>NUCLEOTIDE SEQUENCE</scope>
    <source>
        <strain evidence="4">OF101</strain>
    </source>
</reference>
<dbReference type="GO" id="GO:0016787">
    <property type="term" value="F:hydrolase activity"/>
    <property type="evidence" value="ECO:0007669"/>
    <property type="project" value="UniProtKB-KW"/>
</dbReference>
<evidence type="ECO:0008006" key="5">
    <source>
        <dbReference type="Google" id="ProtNLM"/>
    </source>
</evidence>
<feature type="region of interest" description="Disordered" evidence="3">
    <location>
        <begin position="154"/>
        <end position="175"/>
    </location>
</feature>
<dbReference type="AlphaFoldDB" id="A0A7S1MNN8"/>
<dbReference type="GO" id="GO:0000166">
    <property type="term" value="F:nucleotide binding"/>
    <property type="evidence" value="ECO:0007669"/>
    <property type="project" value="UniProtKB-KW"/>
</dbReference>
<proteinExistence type="predicted"/>